<gene>
    <name evidence="5" type="ORF">WAK64_07730</name>
</gene>
<dbReference type="CDD" id="cd03230">
    <property type="entry name" value="ABC_DR_subfamily_A"/>
    <property type="match status" value="1"/>
</dbReference>
<evidence type="ECO:0000256" key="2">
    <source>
        <dbReference type="ARBA" id="ARBA00022741"/>
    </source>
</evidence>
<dbReference type="InterPro" id="IPR003593">
    <property type="entry name" value="AAA+_ATPase"/>
</dbReference>
<keyword evidence="6" id="KW-1185">Reference proteome</keyword>
<evidence type="ECO:0000313" key="5">
    <source>
        <dbReference type="EMBL" id="MEI5906946.1"/>
    </source>
</evidence>
<evidence type="ECO:0000313" key="6">
    <source>
        <dbReference type="Proteomes" id="UP001312865"/>
    </source>
</evidence>
<dbReference type="InterPro" id="IPR003439">
    <property type="entry name" value="ABC_transporter-like_ATP-bd"/>
</dbReference>
<comment type="caution">
    <text evidence="5">The sequence shown here is derived from an EMBL/GenBank/DDBJ whole genome shotgun (WGS) entry which is preliminary data.</text>
</comment>
<dbReference type="EMBL" id="JBBAXC010000005">
    <property type="protein sequence ID" value="MEI5906946.1"/>
    <property type="molecule type" value="Genomic_DNA"/>
</dbReference>
<dbReference type="PROSITE" id="PS50893">
    <property type="entry name" value="ABC_TRANSPORTER_2"/>
    <property type="match status" value="1"/>
</dbReference>
<evidence type="ECO:0000259" key="4">
    <source>
        <dbReference type="PROSITE" id="PS50893"/>
    </source>
</evidence>
<dbReference type="InterPro" id="IPR051782">
    <property type="entry name" value="ABC_Transporter_VariousFunc"/>
</dbReference>
<keyword evidence="1" id="KW-0813">Transport</keyword>
<keyword evidence="2" id="KW-0547">Nucleotide-binding</keyword>
<evidence type="ECO:0000256" key="1">
    <source>
        <dbReference type="ARBA" id="ARBA00022448"/>
    </source>
</evidence>
<evidence type="ECO:0000256" key="3">
    <source>
        <dbReference type="ARBA" id="ARBA00022840"/>
    </source>
</evidence>
<protein>
    <submittedName>
        <fullName evidence="5">ABC transporter ATP-binding protein</fullName>
    </submittedName>
</protein>
<dbReference type="SUPFAM" id="SSF52540">
    <property type="entry name" value="P-loop containing nucleoside triphosphate hydrolases"/>
    <property type="match status" value="1"/>
</dbReference>
<dbReference type="Gene3D" id="3.40.50.300">
    <property type="entry name" value="P-loop containing nucleotide triphosphate hydrolases"/>
    <property type="match status" value="1"/>
</dbReference>
<sequence length="233" mass="26779">MNNDILLELSEVTKKYHSLNQALMGINLRIQKGFIIGLMGPNGCGKSTLLKIMSGISRPTSGEVLIQRKKPSVKTKEIIAYLSDQDFFYSWMTVEETIHFYSSFYADWDNRKANKLMRLFELNNGDKLSHLSKGMKARLKIVLVLARKASLVLLDEPLSGIDPLSKNKILSSIMNEFRLEEQTIILSTHDVWDAESLFDEIIFMKNGKVIVHENTEHLRRLYKGSIDELWEEL</sequence>
<dbReference type="PANTHER" id="PTHR42939:SF1">
    <property type="entry name" value="ABC TRANSPORTER ATP-BINDING PROTEIN ALBC-RELATED"/>
    <property type="match status" value="1"/>
</dbReference>
<dbReference type="SMART" id="SM00382">
    <property type="entry name" value="AAA"/>
    <property type="match status" value="1"/>
</dbReference>
<reference evidence="5 6" key="1">
    <citation type="journal article" date="2018" name="J. Microbiol.">
        <title>Bacillus spongiae sp. nov., isolated from sponge of Jeju Island.</title>
        <authorList>
            <person name="Lee G.E."/>
            <person name="Im W.T."/>
            <person name="Park J.S."/>
        </authorList>
    </citation>
    <scope>NUCLEOTIDE SEQUENCE [LARGE SCALE GENOMIC DNA]</scope>
    <source>
        <strain evidence="5 6">135PIL107-10</strain>
    </source>
</reference>
<dbReference type="Proteomes" id="UP001312865">
    <property type="component" value="Unassembled WGS sequence"/>
</dbReference>
<organism evidence="5 6">
    <name type="scientific">Bacillus spongiae</name>
    <dbReference type="NCBI Taxonomy" id="2683610"/>
    <lineage>
        <taxon>Bacteria</taxon>
        <taxon>Bacillati</taxon>
        <taxon>Bacillota</taxon>
        <taxon>Bacilli</taxon>
        <taxon>Bacillales</taxon>
        <taxon>Bacillaceae</taxon>
        <taxon>Bacillus</taxon>
    </lineage>
</organism>
<dbReference type="InterPro" id="IPR017871">
    <property type="entry name" value="ABC_transporter-like_CS"/>
</dbReference>
<dbReference type="InterPro" id="IPR027417">
    <property type="entry name" value="P-loop_NTPase"/>
</dbReference>
<keyword evidence="3 5" id="KW-0067">ATP-binding</keyword>
<dbReference type="Pfam" id="PF00005">
    <property type="entry name" value="ABC_tran"/>
    <property type="match status" value="1"/>
</dbReference>
<dbReference type="RefSeq" id="WP_336586388.1">
    <property type="nucleotide sequence ID" value="NZ_JBBAXC010000005.1"/>
</dbReference>
<dbReference type="PROSITE" id="PS00211">
    <property type="entry name" value="ABC_TRANSPORTER_1"/>
    <property type="match status" value="1"/>
</dbReference>
<name>A0ABU8HCK1_9BACI</name>
<dbReference type="PANTHER" id="PTHR42939">
    <property type="entry name" value="ABC TRANSPORTER ATP-BINDING PROTEIN ALBC-RELATED"/>
    <property type="match status" value="1"/>
</dbReference>
<dbReference type="GO" id="GO:0005524">
    <property type="term" value="F:ATP binding"/>
    <property type="evidence" value="ECO:0007669"/>
    <property type="project" value="UniProtKB-KW"/>
</dbReference>
<feature type="domain" description="ABC transporter" evidence="4">
    <location>
        <begin position="7"/>
        <end position="231"/>
    </location>
</feature>
<accession>A0ABU8HCK1</accession>
<proteinExistence type="predicted"/>